<keyword evidence="2" id="KW-0201">Cytochrome c-type biogenesis</keyword>
<evidence type="ECO:0000313" key="7">
    <source>
        <dbReference type="EMBL" id="RAJ02664.1"/>
    </source>
</evidence>
<dbReference type="AlphaFoldDB" id="A0A327QFW2"/>
<dbReference type="PROSITE" id="PS51352">
    <property type="entry name" value="THIOREDOXIN_2"/>
    <property type="match status" value="1"/>
</dbReference>
<dbReference type="EMBL" id="QLLL01000006">
    <property type="protein sequence ID" value="RAJ02664.1"/>
    <property type="molecule type" value="Genomic_DNA"/>
</dbReference>
<dbReference type="PANTHER" id="PTHR42852">
    <property type="entry name" value="THIOL:DISULFIDE INTERCHANGE PROTEIN DSBE"/>
    <property type="match status" value="1"/>
</dbReference>
<dbReference type="GO" id="GO:0016491">
    <property type="term" value="F:oxidoreductase activity"/>
    <property type="evidence" value="ECO:0007669"/>
    <property type="project" value="InterPro"/>
</dbReference>
<keyword evidence="5" id="KW-0732">Signal</keyword>
<keyword evidence="8" id="KW-1185">Reference proteome</keyword>
<dbReference type="CDD" id="cd02966">
    <property type="entry name" value="TlpA_like_family"/>
    <property type="match status" value="1"/>
</dbReference>
<proteinExistence type="predicted"/>
<comment type="caution">
    <text evidence="7">The sequence shown here is derived from an EMBL/GenBank/DDBJ whole genome shotgun (WGS) entry which is preliminary data.</text>
</comment>
<dbReference type="GO" id="GO:0017004">
    <property type="term" value="P:cytochrome complex assembly"/>
    <property type="evidence" value="ECO:0007669"/>
    <property type="project" value="UniProtKB-KW"/>
</dbReference>
<protein>
    <submittedName>
        <fullName evidence="7">Peroxiredoxin</fullName>
    </submittedName>
</protein>
<gene>
    <name evidence="7" type="ORF">LX64_03684</name>
</gene>
<dbReference type="Gene3D" id="3.40.30.10">
    <property type="entry name" value="Glutaredoxin"/>
    <property type="match status" value="1"/>
</dbReference>
<feature type="chain" id="PRO_5016397149" evidence="5">
    <location>
        <begin position="18"/>
        <end position="383"/>
    </location>
</feature>
<evidence type="ECO:0000256" key="2">
    <source>
        <dbReference type="ARBA" id="ARBA00022748"/>
    </source>
</evidence>
<dbReference type="Pfam" id="PF00578">
    <property type="entry name" value="AhpC-TSA"/>
    <property type="match status" value="1"/>
</dbReference>
<dbReference type="InterPro" id="IPR013766">
    <property type="entry name" value="Thioredoxin_domain"/>
</dbReference>
<dbReference type="InterPro" id="IPR000866">
    <property type="entry name" value="AhpC/TSA"/>
</dbReference>
<evidence type="ECO:0000259" key="6">
    <source>
        <dbReference type="PROSITE" id="PS51352"/>
    </source>
</evidence>
<evidence type="ECO:0000256" key="3">
    <source>
        <dbReference type="ARBA" id="ARBA00023157"/>
    </source>
</evidence>
<dbReference type="InterPro" id="IPR017937">
    <property type="entry name" value="Thioredoxin_CS"/>
</dbReference>
<dbReference type="GO" id="GO:0030313">
    <property type="term" value="C:cell envelope"/>
    <property type="evidence" value="ECO:0007669"/>
    <property type="project" value="UniProtKB-SubCell"/>
</dbReference>
<dbReference type="Proteomes" id="UP000249547">
    <property type="component" value="Unassembled WGS sequence"/>
</dbReference>
<dbReference type="InterPro" id="IPR036249">
    <property type="entry name" value="Thioredoxin-like_sf"/>
</dbReference>
<evidence type="ECO:0000313" key="8">
    <source>
        <dbReference type="Proteomes" id="UP000249547"/>
    </source>
</evidence>
<comment type="subcellular location">
    <subcellularLocation>
        <location evidence="1">Cell envelope</location>
    </subcellularLocation>
</comment>
<evidence type="ECO:0000256" key="4">
    <source>
        <dbReference type="ARBA" id="ARBA00023284"/>
    </source>
</evidence>
<dbReference type="SUPFAM" id="SSF52833">
    <property type="entry name" value="Thioredoxin-like"/>
    <property type="match status" value="1"/>
</dbReference>
<feature type="domain" description="Thioredoxin" evidence="6">
    <location>
        <begin position="245"/>
        <end position="383"/>
    </location>
</feature>
<evidence type="ECO:0000256" key="5">
    <source>
        <dbReference type="SAM" id="SignalP"/>
    </source>
</evidence>
<name>A0A327QFW2_9BACT</name>
<dbReference type="Pfam" id="PF14289">
    <property type="entry name" value="DUF4369"/>
    <property type="match status" value="1"/>
</dbReference>
<sequence length="383" mass="42543">MKLILAGALLAPMALFAQDKKSQQAGVPYKIEGTYKNSTAPNTFYIRYRANGSVVIDSAVSDMNGKFSFQGTVVEPTMATFQVWKDQEEANNIPFEKGYRGYQQFVIDKGTTSITVTNLHIKPTIEGTAAQTQLLNINKLTAAVDQQIENLSSEYMKAREAKDQNAMDSLEGQYEHLDSVKTGIYRAYLRKNPKTPIGIYVISEAVGYDIDPAIAEPLYENLAAQVKESPSGIAFAKRLDVAKKTAIGQPAIPFSQNDKDDEPISLESFKGKYVLVDFWASWCGPCRQENPNVVKAFEKYKDQGFTIFGVSLDKSKEKWLQAIEKDNLHWAQVSDLKGWGNEVAALYGVTAIPQNFLIDPNGVIIGKNLRGEALEKKLAEIFE</sequence>
<dbReference type="PROSITE" id="PS00194">
    <property type="entry name" value="THIOREDOXIN_1"/>
    <property type="match status" value="1"/>
</dbReference>
<feature type="signal peptide" evidence="5">
    <location>
        <begin position="1"/>
        <end position="17"/>
    </location>
</feature>
<dbReference type="InterPro" id="IPR025380">
    <property type="entry name" value="DUF4369"/>
</dbReference>
<dbReference type="InterPro" id="IPR050553">
    <property type="entry name" value="Thioredoxin_ResA/DsbE_sf"/>
</dbReference>
<dbReference type="PANTHER" id="PTHR42852:SF6">
    <property type="entry name" value="THIOL:DISULFIDE INTERCHANGE PROTEIN DSBE"/>
    <property type="match status" value="1"/>
</dbReference>
<accession>A0A327QFW2</accession>
<dbReference type="GO" id="GO:0016209">
    <property type="term" value="F:antioxidant activity"/>
    <property type="evidence" value="ECO:0007669"/>
    <property type="project" value="InterPro"/>
</dbReference>
<organism evidence="7 8">
    <name type="scientific">Chitinophaga skermanii</name>
    <dbReference type="NCBI Taxonomy" id="331697"/>
    <lineage>
        <taxon>Bacteria</taxon>
        <taxon>Pseudomonadati</taxon>
        <taxon>Bacteroidota</taxon>
        <taxon>Chitinophagia</taxon>
        <taxon>Chitinophagales</taxon>
        <taxon>Chitinophagaceae</taxon>
        <taxon>Chitinophaga</taxon>
    </lineage>
</organism>
<keyword evidence="3" id="KW-1015">Disulfide bond</keyword>
<keyword evidence="4" id="KW-0676">Redox-active center</keyword>
<evidence type="ECO:0000256" key="1">
    <source>
        <dbReference type="ARBA" id="ARBA00004196"/>
    </source>
</evidence>
<reference evidence="7 8" key="1">
    <citation type="submission" date="2018-06" db="EMBL/GenBank/DDBJ databases">
        <title>Genomic Encyclopedia of Archaeal and Bacterial Type Strains, Phase II (KMG-II): from individual species to whole genera.</title>
        <authorList>
            <person name="Goeker M."/>
        </authorList>
    </citation>
    <scope>NUCLEOTIDE SEQUENCE [LARGE SCALE GENOMIC DNA]</scope>
    <source>
        <strain evidence="7 8">DSM 23857</strain>
    </source>
</reference>